<name>A0A9W4DQQ9_BLUGR</name>
<dbReference type="PANTHER" id="PTHR15396">
    <property type="entry name" value="RIBONUCLEASE P PROTEIN SUBUNIT P40"/>
    <property type="match status" value="1"/>
</dbReference>
<dbReference type="GO" id="GO:0004526">
    <property type="term" value="F:ribonuclease P activity"/>
    <property type="evidence" value="ECO:0007669"/>
    <property type="project" value="TreeGrafter"/>
</dbReference>
<protein>
    <submittedName>
        <fullName evidence="1">BgTH12-07176</fullName>
    </submittedName>
</protein>
<proteinExistence type="predicted"/>
<dbReference type="EMBL" id="CAJHIT010000010">
    <property type="protein sequence ID" value="CAD6506249.1"/>
    <property type="molecule type" value="Genomic_DNA"/>
</dbReference>
<dbReference type="GO" id="GO:0030681">
    <property type="term" value="C:multimeric ribonuclease P complex"/>
    <property type="evidence" value="ECO:0007669"/>
    <property type="project" value="TreeGrafter"/>
</dbReference>
<dbReference type="AlphaFoldDB" id="A0A9W4DQQ9"/>
<evidence type="ECO:0000313" key="1">
    <source>
        <dbReference type="EMBL" id="CAD6506249.1"/>
    </source>
</evidence>
<dbReference type="GO" id="GO:0000171">
    <property type="term" value="F:ribonuclease MRP activity"/>
    <property type="evidence" value="ECO:0007669"/>
    <property type="project" value="TreeGrafter"/>
</dbReference>
<reference evidence="1" key="1">
    <citation type="submission" date="2020-10" db="EMBL/GenBank/DDBJ databases">
        <authorList>
            <person name="Muller C M."/>
        </authorList>
    </citation>
    <scope>NUCLEOTIDE SEQUENCE</scope>
    <source>
        <strain evidence="1">THUN-12</strain>
    </source>
</reference>
<sequence length="349" mass="39984">MSSFHPNMKFHASGYVIHGSMGHLDPKQAPTKRKPYSAILKHTFIQRVELMIPEELFSIISEVVLPQFPAPAYSRVILPLRALLEGDFFNTYIKLGNILMLSEGRIGAENVYCVSDGKLRLHLDRESYERCGLAGKPDGVKGSRGRKPRWLVEIDLRQPSMFRGKKGFDRLENAFQKVLTNPVTWLFCDPDSASVIPDPLDTHMPLKRQVEPEITKDMTVAMPSLNPPIYGKDTTDFEEYSQDLHEWFSLVMLNSPRISYEDTIDPALSRYRPPNNQQKCRLVKMVWRGFIPPAWAHRFLVQIISSSPRNVWFALSITGFPEGLFNRANDCLTLRLPDSSNEYILWETS</sequence>
<accession>A0A9W4DQQ9</accession>
<dbReference type="GO" id="GO:0000172">
    <property type="term" value="C:ribonuclease MRP complex"/>
    <property type="evidence" value="ECO:0007669"/>
    <property type="project" value="TreeGrafter"/>
</dbReference>
<dbReference type="PANTHER" id="PTHR15396:SF1">
    <property type="entry name" value="RIBONUCLEASE P PROTEIN SUBUNIT P40"/>
    <property type="match status" value="1"/>
</dbReference>
<dbReference type="Pfam" id="PF08584">
    <property type="entry name" value="Ribonuc_P_40"/>
    <property type="match status" value="1"/>
</dbReference>
<organism evidence="1 2">
    <name type="scientific">Blumeria graminis f. sp. triticale</name>
    <dbReference type="NCBI Taxonomy" id="1689686"/>
    <lineage>
        <taxon>Eukaryota</taxon>
        <taxon>Fungi</taxon>
        <taxon>Dikarya</taxon>
        <taxon>Ascomycota</taxon>
        <taxon>Pezizomycotina</taxon>
        <taxon>Leotiomycetes</taxon>
        <taxon>Erysiphales</taxon>
        <taxon>Erysiphaceae</taxon>
        <taxon>Blumeria</taxon>
    </lineage>
</organism>
<dbReference type="GO" id="GO:0000447">
    <property type="term" value="P:endonucleolytic cleavage in ITS1 to separate SSU-rRNA from 5.8S rRNA and LSU-rRNA from tricistronic rRNA transcript (SSU-rRNA, 5.8S rRNA, LSU-rRNA)"/>
    <property type="evidence" value="ECO:0007669"/>
    <property type="project" value="TreeGrafter"/>
</dbReference>
<dbReference type="InterPro" id="IPR013893">
    <property type="entry name" value="RNase_P_Rpp40"/>
</dbReference>
<gene>
    <name evidence="1" type="ORF">BGTH12_LOCUS7607</name>
</gene>
<dbReference type="GO" id="GO:0001682">
    <property type="term" value="P:tRNA 5'-leader removal"/>
    <property type="evidence" value="ECO:0007669"/>
    <property type="project" value="InterPro"/>
</dbReference>
<dbReference type="Proteomes" id="UP000683417">
    <property type="component" value="Unassembled WGS sequence"/>
</dbReference>
<comment type="caution">
    <text evidence="1">The sequence shown here is derived from an EMBL/GenBank/DDBJ whole genome shotgun (WGS) entry which is preliminary data.</text>
</comment>
<evidence type="ECO:0000313" key="2">
    <source>
        <dbReference type="Proteomes" id="UP000683417"/>
    </source>
</evidence>